<evidence type="ECO:0000313" key="1">
    <source>
        <dbReference type="EMBL" id="SHG59832.1"/>
    </source>
</evidence>
<dbReference type="OrthoDB" id="1253352at2"/>
<gene>
    <name evidence="1" type="ORF">SAMN05421866_0950</name>
</gene>
<protein>
    <submittedName>
        <fullName evidence="1">Uncharacterized protein</fullName>
    </submittedName>
</protein>
<dbReference type="AlphaFoldDB" id="A0A1M5L413"/>
<name>A0A1M5L413_9FLAO</name>
<dbReference type="EMBL" id="FQWT01000001">
    <property type="protein sequence ID" value="SHG59832.1"/>
    <property type="molecule type" value="Genomic_DNA"/>
</dbReference>
<sequence length="148" mass="17829">MTALDSLRETLSFQASRNNPGANYYYEFEIVPFDQSIHATDFMRTHFHLKYNDTLTVHEISESEFKKAIYHWFFECEGSKNANTNPSENTEYVESFYQSLASETKRKRIYHFQNVNEGHYEYQLGIYFDYFYIEGEENNFLVYFNMQD</sequence>
<accession>A0A1M5L413</accession>
<reference evidence="2" key="1">
    <citation type="submission" date="2016-11" db="EMBL/GenBank/DDBJ databases">
        <authorList>
            <person name="Varghese N."/>
            <person name="Submissions S."/>
        </authorList>
    </citation>
    <scope>NUCLEOTIDE SEQUENCE [LARGE SCALE GENOMIC DNA]</scope>
    <source>
        <strain evidence="2">DSM 19055</strain>
    </source>
</reference>
<proteinExistence type="predicted"/>
<dbReference type="RefSeq" id="WP_073060457.1">
    <property type="nucleotide sequence ID" value="NZ_FQWT01000001.1"/>
</dbReference>
<dbReference type="eggNOG" id="ENOG502ZTUX">
    <property type="taxonomic scope" value="Bacteria"/>
</dbReference>
<keyword evidence="2" id="KW-1185">Reference proteome</keyword>
<evidence type="ECO:0000313" key="2">
    <source>
        <dbReference type="Proteomes" id="UP000184047"/>
    </source>
</evidence>
<organism evidence="1 2">
    <name type="scientific">Chryseobacterium oranimense</name>
    <dbReference type="NCBI Taxonomy" id="421058"/>
    <lineage>
        <taxon>Bacteria</taxon>
        <taxon>Pseudomonadati</taxon>
        <taxon>Bacteroidota</taxon>
        <taxon>Flavobacteriia</taxon>
        <taxon>Flavobacteriales</taxon>
        <taxon>Weeksellaceae</taxon>
        <taxon>Chryseobacterium group</taxon>
        <taxon>Chryseobacterium</taxon>
    </lineage>
</organism>
<dbReference type="Proteomes" id="UP000184047">
    <property type="component" value="Unassembled WGS sequence"/>
</dbReference>